<dbReference type="AlphaFoldDB" id="A0A835QNY4"/>
<reference evidence="1 2" key="1">
    <citation type="journal article" date="2020" name="Nat. Food">
        <title>A phased Vanilla planifolia genome enables genetic improvement of flavour and production.</title>
        <authorList>
            <person name="Hasing T."/>
            <person name="Tang H."/>
            <person name="Brym M."/>
            <person name="Khazi F."/>
            <person name="Huang T."/>
            <person name="Chambers A.H."/>
        </authorList>
    </citation>
    <scope>NUCLEOTIDE SEQUENCE [LARGE SCALE GENOMIC DNA]</scope>
    <source>
        <tissue evidence="1">Leaf</tissue>
    </source>
</reference>
<organism evidence="1 2">
    <name type="scientific">Vanilla planifolia</name>
    <name type="common">Vanilla</name>
    <dbReference type="NCBI Taxonomy" id="51239"/>
    <lineage>
        <taxon>Eukaryota</taxon>
        <taxon>Viridiplantae</taxon>
        <taxon>Streptophyta</taxon>
        <taxon>Embryophyta</taxon>
        <taxon>Tracheophyta</taxon>
        <taxon>Spermatophyta</taxon>
        <taxon>Magnoliopsida</taxon>
        <taxon>Liliopsida</taxon>
        <taxon>Asparagales</taxon>
        <taxon>Orchidaceae</taxon>
        <taxon>Vanilloideae</taxon>
        <taxon>Vanilleae</taxon>
        <taxon>Vanilla</taxon>
    </lineage>
</organism>
<proteinExistence type="predicted"/>
<name>A0A835QNY4_VANPL</name>
<dbReference type="EMBL" id="JADCNL010000006">
    <property type="protein sequence ID" value="KAG0476870.1"/>
    <property type="molecule type" value="Genomic_DNA"/>
</dbReference>
<evidence type="ECO:0000313" key="1">
    <source>
        <dbReference type="EMBL" id="KAG0476870.1"/>
    </source>
</evidence>
<accession>A0A835QNY4</accession>
<keyword evidence="2" id="KW-1185">Reference proteome</keyword>
<dbReference type="OrthoDB" id="779084at2759"/>
<dbReference type="Proteomes" id="UP000636800">
    <property type="component" value="Chromosome 6"/>
</dbReference>
<sequence length="51" mass="5795">MISNSHCRLSEVTVEGRKPIAASITGQSKLYPLYCTDFNACMIVYRKLEKQ</sequence>
<comment type="caution">
    <text evidence="1">The sequence shown here is derived from an EMBL/GenBank/DDBJ whole genome shotgun (WGS) entry which is preliminary data.</text>
</comment>
<protein>
    <submittedName>
        <fullName evidence="1">Uncharacterized protein</fullName>
    </submittedName>
</protein>
<evidence type="ECO:0000313" key="2">
    <source>
        <dbReference type="Proteomes" id="UP000636800"/>
    </source>
</evidence>
<gene>
    <name evidence="1" type="ORF">HPP92_013711</name>
</gene>